<dbReference type="GO" id="GO:0005829">
    <property type="term" value="C:cytosol"/>
    <property type="evidence" value="ECO:0007669"/>
    <property type="project" value="TreeGrafter"/>
</dbReference>
<evidence type="ECO:0000256" key="1">
    <source>
        <dbReference type="ARBA" id="ARBA00007587"/>
    </source>
</evidence>
<evidence type="ECO:0000256" key="3">
    <source>
        <dbReference type="ARBA" id="ARBA00022490"/>
    </source>
</evidence>
<dbReference type="AlphaFoldDB" id="A0A5B8XLN3"/>
<dbReference type="PROSITE" id="PS00603">
    <property type="entry name" value="TK_CELLULAR_TYPE"/>
    <property type="match status" value="1"/>
</dbReference>
<evidence type="ECO:0000313" key="15">
    <source>
        <dbReference type="Proteomes" id="UP000321595"/>
    </source>
</evidence>
<feature type="binding site" evidence="9">
    <location>
        <position position="178"/>
    </location>
    <ligand>
        <name>Zn(2+)</name>
        <dbReference type="ChEBI" id="CHEBI:29105"/>
    </ligand>
</feature>
<evidence type="ECO:0000256" key="6">
    <source>
        <dbReference type="ARBA" id="ARBA00022741"/>
    </source>
</evidence>
<keyword evidence="9" id="KW-0862">Zinc</keyword>
<dbReference type="GO" id="GO:0005524">
    <property type="term" value="F:ATP binding"/>
    <property type="evidence" value="ECO:0007669"/>
    <property type="project" value="UniProtKB-UniRule"/>
</dbReference>
<dbReference type="PANTHER" id="PTHR11441">
    <property type="entry name" value="THYMIDINE KINASE"/>
    <property type="match status" value="1"/>
</dbReference>
<dbReference type="EC" id="2.7.1.21" evidence="2 9"/>
<dbReference type="GO" id="GO:0004797">
    <property type="term" value="F:thymidine kinase activity"/>
    <property type="evidence" value="ECO:0007669"/>
    <property type="project" value="UniProtKB-UniRule"/>
</dbReference>
<dbReference type="Gene3D" id="3.30.60.20">
    <property type="match status" value="1"/>
</dbReference>
<reference evidence="14 15" key="1">
    <citation type="submission" date="2019-08" db="EMBL/GenBank/DDBJ databases">
        <authorList>
            <person name="Liang Q."/>
        </authorList>
    </citation>
    <scope>NUCLEOTIDE SEQUENCE [LARGE SCALE GENOMIC DNA]</scope>
    <source>
        <strain evidence="14 15">V1718</strain>
    </source>
</reference>
<dbReference type="InterPro" id="IPR027417">
    <property type="entry name" value="P-loop_NTPase"/>
</dbReference>
<sequence length="187" mass="21181">MFIPPKDIGWVEVICGPMFSGKTEELIRRIRRASFAKQRVQVFKPKIDDRYDANAIVSHNQERVEGIPVSDLKEMRQKLDPHVEVVGIDEIQFFDQGVVDFCDELANKGCRVIVAGLDLDYLGEPFGPLPRLICQAEYVSKLLAICVRCGNPAHHSYRLSTDPQQVLVGSTDQYEAICRRCFKVGQD</sequence>
<keyword evidence="9" id="KW-0479">Metal-binding</keyword>
<feature type="binding site" evidence="11">
    <location>
        <begin position="166"/>
        <end position="169"/>
    </location>
    <ligand>
        <name>substrate</name>
    </ligand>
</feature>
<dbReference type="InterPro" id="IPR001267">
    <property type="entry name" value="Thymidine_kinase"/>
</dbReference>
<gene>
    <name evidence="9" type="primary">tdk</name>
    <name evidence="14" type="ORF">FRD01_01720</name>
</gene>
<evidence type="ECO:0000256" key="13">
    <source>
        <dbReference type="RuleBase" id="RU004165"/>
    </source>
</evidence>
<keyword evidence="6 9" id="KW-0547">Nucleotide-binding</keyword>
<feature type="binding site" evidence="9">
    <location>
        <begin position="89"/>
        <end position="92"/>
    </location>
    <ligand>
        <name>ATP</name>
        <dbReference type="ChEBI" id="CHEBI:30616"/>
    </ligand>
</feature>
<dbReference type="Pfam" id="PF00265">
    <property type="entry name" value="TK"/>
    <property type="match status" value="1"/>
</dbReference>
<keyword evidence="7 9" id="KW-0418">Kinase</keyword>
<dbReference type="InterPro" id="IPR020633">
    <property type="entry name" value="Thymidine_kinase_CS"/>
</dbReference>
<comment type="subunit">
    <text evidence="9">Homotetramer.</text>
</comment>
<dbReference type="OrthoDB" id="9781579at2"/>
<dbReference type="HAMAP" id="MF_00124">
    <property type="entry name" value="Thymidine_kinase"/>
    <property type="match status" value="1"/>
</dbReference>
<keyword evidence="3 9" id="KW-0963">Cytoplasm</keyword>
<feature type="binding site" evidence="9">
    <location>
        <position position="146"/>
    </location>
    <ligand>
        <name>Zn(2+)</name>
        <dbReference type="ChEBI" id="CHEBI:29105"/>
    </ligand>
</feature>
<accession>A0A5B8XLN3</accession>
<keyword evidence="4 9" id="KW-0237">DNA synthesis</keyword>
<dbReference type="GO" id="GO:0071897">
    <property type="term" value="P:DNA biosynthetic process"/>
    <property type="evidence" value="ECO:0007669"/>
    <property type="project" value="UniProtKB-KW"/>
</dbReference>
<feature type="binding site" evidence="9">
    <location>
        <begin position="16"/>
        <end position="23"/>
    </location>
    <ligand>
        <name>ATP</name>
        <dbReference type="ChEBI" id="CHEBI:30616"/>
    </ligand>
</feature>
<evidence type="ECO:0000256" key="7">
    <source>
        <dbReference type="ARBA" id="ARBA00022777"/>
    </source>
</evidence>
<evidence type="ECO:0000256" key="4">
    <source>
        <dbReference type="ARBA" id="ARBA00022634"/>
    </source>
</evidence>
<protein>
    <recommendedName>
        <fullName evidence="2 9">Thymidine kinase</fullName>
        <ecNumber evidence="2 9">2.7.1.21</ecNumber>
    </recommendedName>
</protein>
<keyword evidence="8 9" id="KW-0067">ATP-binding</keyword>
<comment type="subcellular location">
    <subcellularLocation>
        <location evidence="9">Cytoplasm</location>
    </subcellularLocation>
</comment>
<comment type="similarity">
    <text evidence="1 9 13">Belongs to the thymidine kinase family.</text>
</comment>
<dbReference type="GO" id="GO:0046104">
    <property type="term" value="P:thymidine metabolic process"/>
    <property type="evidence" value="ECO:0007669"/>
    <property type="project" value="TreeGrafter"/>
</dbReference>
<comment type="catalytic activity">
    <reaction evidence="9 12">
        <text>thymidine + ATP = dTMP + ADP + H(+)</text>
        <dbReference type="Rhea" id="RHEA:19129"/>
        <dbReference type="ChEBI" id="CHEBI:15378"/>
        <dbReference type="ChEBI" id="CHEBI:17748"/>
        <dbReference type="ChEBI" id="CHEBI:30616"/>
        <dbReference type="ChEBI" id="CHEBI:63528"/>
        <dbReference type="ChEBI" id="CHEBI:456216"/>
        <dbReference type="EC" id="2.7.1.21"/>
    </reaction>
</comment>
<feature type="binding site" evidence="9">
    <location>
        <position position="181"/>
    </location>
    <ligand>
        <name>Zn(2+)</name>
        <dbReference type="ChEBI" id="CHEBI:29105"/>
    </ligand>
</feature>
<dbReference type="RefSeq" id="WP_146957056.1">
    <property type="nucleotide sequence ID" value="NZ_CP042467.1"/>
</dbReference>
<name>A0A5B8XLN3_9DELT</name>
<keyword evidence="15" id="KW-1185">Reference proteome</keyword>
<dbReference type="SUPFAM" id="SSF57716">
    <property type="entry name" value="Glucocorticoid receptor-like (DNA-binding domain)"/>
    <property type="match status" value="1"/>
</dbReference>
<feature type="active site" description="Proton acceptor" evidence="9 10">
    <location>
        <position position="90"/>
    </location>
</feature>
<organism evidence="14 15">
    <name type="scientific">Microvenator marinus</name>
    <dbReference type="NCBI Taxonomy" id="2600177"/>
    <lineage>
        <taxon>Bacteria</taxon>
        <taxon>Deltaproteobacteria</taxon>
        <taxon>Bradymonadales</taxon>
        <taxon>Microvenatoraceae</taxon>
        <taxon>Microvenator</taxon>
    </lineage>
</organism>
<evidence type="ECO:0000256" key="11">
    <source>
        <dbReference type="PIRSR" id="PIRSR035805-2"/>
    </source>
</evidence>
<evidence type="ECO:0000256" key="2">
    <source>
        <dbReference type="ARBA" id="ARBA00012118"/>
    </source>
</evidence>
<feature type="binding site" evidence="9">
    <location>
        <position position="149"/>
    </location>
    <ligand>
        <name>Zn(2+)</name>
        <dbReference type="ChEBI" id="CHEBI:29105"/>
    </ligand>
</feature>
<dbReference type="SUPFAM" id="SSF52540">
    <property type="entry name" value="P-loop containing nucleoside triphosphate hydrolases"/>
    <property type="match status" value="1"/>
</dbReference>
<keyword evidence="5 9" id="KW-0808">Transferase</keyword>
<evidence type="ECO:0000256" key="10">
    <source>
        <dbReference type="PIRSR" id="PIRSR035805-1"/>
    </source>
</evidence>
<evidence type="ECO:0000313" key="14">
    <source>
        <dbReference type="EMBL" id="QED25997.1"/>
    </source>
</evidence>
<dbReference type="EMBL" id="CP042467">
    <property type="protein sequence ID" value="QED25997.1"/>
    <property type="molecule type" value="Genomic_DNA"/>
</dbReference>
<evidence type="ECO:0000256" key="12">
    <source>
        <dbReference type="RuleBase" id="RU000544"/>
    </source>
</evidence>
<dbReference type="NCBIfam" id="NF003296">
    <property type="entry name" value="PRK04296.1-1"/>
    <property type="match status" value="1"/>
</dbReference>
<dbReference type="FunFam" id="3.40.50.300:FF:000384">
    <property type="entry name" value="Thymidine kinase"/>
    <property type="match status" value="1"/>
</dbReference>
<proteinExistence type="inferred from homology"/>
<dbReference type="PIRSF" id="PIRSF035805">
    <property type="entry name" value="TK_cell"/>
    <property type="match status" value="1"/>
</dbReference>
<feature type="binding site" evidence="11">
    <location>
        <position position="174"/>
    </location>
    <ligand>
        <name>substrate</name>
    </ligand>
</feature>
<dbReference type="Gene3D" id="3.40.50.300">
    <property type="entry name" value="P-loop containing nucleotide triphosphate hydrolases"/>
    <property type="match status" value="1"/>
</dbReference>
<evidence type="ECO:0000256" key="9">
    <source>
        <dbReference type="HAMAP-Rule" id="MF_00124"/>
    </source>
</evidence>
<dbReference type="KEGG" id="bbae:FRD01_01720"/>
<evidence type="ECO:0000256" key="8">
    <source>
        <dbReference type="ARBA" id="ARBA00022840"/>
    </source>
</evidence>
<dbReference type="PANTHER" id="PTHR11441:SF0">
    <property type="entry name" value="THYMIDINE KINASE, CYTOSOLIC"/>
    <property type="match status" value="1"/>
</dbReference>
<evidence type="ECO:0000256" key="5">
    <source>
        <dbReference type="ARBA" id="ARBA00022679"/>
    </source>
</evidence>
<dbReference type="GO" id="GO:0008270">
    <property type="term" value="F:zinc ion binding"/>
    <property type="evidence" value="ECO:0007669"/>
    <property type="project" value="UniProtKB-UniRule"/>
</dbReference>
<dbReference type="Proteomes" id="UP000321595">
    <property type="component" value="Chromosome"/>
</dbReference>